<accession>A0A2S5A0P2</accession>
<dbReference type="RefSeq" id="WP_103789735.1">
    <property type="nucleotide sequence ID" value="NZ_PQVF01000009.1"/>
</dbReference>
<organism evidence="2 3">
    <name type="scientific">Solitalea longa</name>
    <dbReference type="NCBI Taxonomy" id="2079460"/>
    <lineage>
        <taxon>Bacteria</taxon>
        <taxon>Pseudomonadati</taxon>
        <taxon>Bacteroidota</taxon>
        <taxon>Sphingobacteriia</taxon>
        <taxon>Sphingobacteriales</taxon>
        <taxon>Sphingobacteriaceae</taxon>
        <taxon>Solitalea</taxon>
    </lineage>
</organism>
<dbReference type="EMBL" id="PQVF01000009">
    <property type="protein sequence ID" value="POY35822.1"/>
    <property type="molecule type" value="Genomic_DNA"/>
</dbReference>
<keyword evidence="3" id="KW-1185">Reference proteome</keyword>
<evidence type="ECO:0000256" key="1">
    <source>
        <dbReference type="SAM" id="SignalP"/>
    </source>
</evidence>
<evidence type="ECO:0000313" key="2">
    <source>
        <dbReference type="EMBL" id="POY35822.1"/>
    </source>
</evidence>
<gene>
    <name evidence="2" type="ORF">C3K47_13805</name>
</gene>
<comment type="caution">
    <text evidence="2">The sequence shown here is derived from an EMBL/GenBank/DDBJ whole genome shotgun (WGS) entry which is preliminary data.</text>
</comment>
<feature type="chain" id="PRO_5015732925" description="DUF3078 domain-containing protein" evidence="1">
    <location>
        <begin position="21"/>
        <end position="313"/>
    </location>
</feature>
<sequence>MNRYATLLFAILFSPHFLSAQVTNQKVPEDPNRPDSLKTWTISGQNSLLFNQSSFSNWAAGGVNSLAGSLLLDYNFNYKKDRWNWDNHVLIGYGLSKQNDIGVRKTDDRYFLNSLLGYRLKQYWYASFFTSLQSQFANGYNYNADGTRTLISGPFAPAYLGLGPGISYKKSDNWKVNFSPLASRITFVNNDYLSSIGAYGVDVGKKSRYEFGFNLQAYRKDEIMKNINLEHMLLLYSNYLENPQNVDINYTMNIFLKVNNFVSANFGIQMIYDDDTTFPYTNNSGQTAYRPQLQFKEIFGAGFTFKFVSSSKN</sequence>
<proteinExistence type="predicted"/>
<feature type="signal peptide" evidence="1">
    <location>
        <begin position="1"/>
        <end position="20"/>
    </location>
</feature>
<evidence type="ECO:0008006" key="4">
    <source>
        <dbReference type="Google" id="ProtNLM"/>
    </source>
</evidence>
<dbReference type="OrthoDB" id="1495718at2"/>
<reference evidence="2 3" key="1">
    <citation type="submission" date="2018-01" db="EMBL/GenBank/DDBJ databases">
        <authorList>
            <person name="Gaut B.S."/>
            <person name="Morton B.R."/>
            <person name="Clegg M.T."/>
            <person name="Duvall M.R."/>
        </authorList>
    </citation>
    <scope>NUCLEOTIDE SEQUENCE [LARGE SCALE GENOMIC DNA]</scope>
    <source>
        <strain evidence="2 3">HR-AV</strain>
    </source>
</reference>
<protein>
    <recommendedName>
        <fullName evidence="4">DUF3078 domain-containing protein</fullName>
    </recommendedName>
</protein>
<dbReference type="Proteomes" id="UP000236893">
    <property type="component" value="Unassembled WGS sequence"/>
</dbReference>
<name>A0A2S5A0P2_9SPHI</name>
<keyword evidence="1" id="KW-0732">Signal</keyword>
<evidence type="ECO:0000313" key="3">
    <source>
        <dbReference type="Proteomes" id="UP000236893"/>
    </source>
</evidence>
<dbReference type="Pfam" id="PF11276">
    <property type="entry name" value="DUF3078"/>
    <property type="match status" value="1"/>
</dbReference>
<dbReference type="InterPro" id="IPR021428">
    <property type="entry name" value="DUF3078"/>
</dbReference>
<dbReference type="AlphaFoldDB" id="A0A2S5A0P2"/>